<organism evidence="2 3">
    <name type="scientific">Candidatus Yanofskybacteria bacterium RIFCSPHIGHO2_01_FULL_41_26</name>
    <dbReference type="NCBI Taxonomy" id="1802661"/>
    <lineage>
        <taxon>Bacteria</taxon>
        <taxon>Candidatus Yanofskyibacteriota</taxon>
    </lineage>
</organism>
<dbReference type="AlphaFoldDB" id="A0A1F8EBR6"/>
<name>A0A1F8EBR6_9BACT</name>
<feature type="transmembrane region" description="Helical" evidence="1">
    <location>
        <begin position="103"/>
        <end position="121"/>
    </location>
</feature>
<feature type="transmembrane region" description="Helical" evidence="1">
    <location>
        <begin position="6"/>
        <end position="27"/>
    </location>
</feature>
<dbReference type="STRING" id="1802661.A2649_03695"/>
<feature type="transmembrane region" description="Helical" evidence="1">
    <location>
        <begin position="169"/>
        <end position="190"/>
    </location>
</feature>
<keyword evidence="1" id="KW-0812">Transmembrane</keyword>
<evidence type="ECO:0000256" key="1">
    <source>
        <dbReference type="SAM" id="Phobius"/>
    </source>
</evidence>
<reference evidence="2 3" key="1">
    <citation type="journal article" date="2016" name="Nat. Commun.">
        <title>Thousands of microbial genomes shed light on interconnected biogeochemical processes in an aquifer system.</title>
        <authorList>
            <person name="Anantharaman K."/>
            <person name="Brown C.T."/>
            <person name="Hug L.A."/>
            <person name="Sharon I."/>
            <person name="Castelle C.J."/>
            <person name="Probst A.J."/>
            <person name="Thomas B.C."/>
            <person name="Singh A."/>
            <person name="Wilkins M.J."/>
            <person name="Karaoz U."/>
            <person name="Brodie E.L."/>
            <person name="Williams K.H."/>
            <person name="Hubbard S.S."/>
            <person name="Banfield J.F."/>
        </authorList>
    </citation>
    <scope>NUCLEOTIDE SEQUENCE [LARGE SCALE GENOMIC DNA]</scope>
</reference>
<evidence type="ECO:0000313" key="3">
    <source>
        <dbReference type="Proteomes" id="UP000176893"/>
    </source>
</evidence>
<feature type="transmembrane region" description="Helical" evidence="1">
    <location>
        <begin position="128"/>
        <end position="149"/>
    </location>
</feature>
<accession>A0A1F8EBR6</accession>
<dbReference type="Proteomes" id="UP000176893">
    <property type="component" value="Unassembled WGS sequence"/>
</dbReference>
<feature type="transmembrane region" description="Helical" evidence="1">
    <location>
        <begin position="39"/>
        <end position="60"/>
    </location>
</feature>
<sequence length="198" mass="22599">MNEFQLFAQPWWVNLLLGVPFIALYLWKKEGLTISKWTLIVSGLFGVAFGFVEASVVIYLRAAVGLLPGHGGTLSDVARLSADIYQQAQILSELPRSLLAVEFFRETATMIMLLSVALVAVKYLRERWAIFLWTFAIWDIFYYVGLWATVRWPSSLLTPDVLFLIPVPWFSQVWFPVLVSTLTMIAVIIARKTAKKYF</sequence>
<comment type="caution">
    <text evidence="2">The sequence shown here is derived from an EMBL/GenBank/DDBJ whole genome shotgun (WGS) entry which is preliminary data.</text>
</comment>
<keyword evidence="1" id="KW-1133">Transmembrane helix</keyword>
<dbReference type="EMBL" id="MGJB01000017">
    <property type="protein sequence ID" value="OGM98354.1"/>
    <property type="molecule type" value="Genomic_DNA"/>
</dbReference>
<protein>
    <submittedName>
        <fullName evidence="2">Uncharacterized protein</fullName>
    </submittedName>
</protein>
<proteinExistence type="predicted"/>
<keyword evidence="1" id="KW-0472">Membrane</keyword>
<evidence type="ECO:0000313" key="2">
    <source>
        <dbReference type="EMBL" id="OGM98354.1"/>
    </source>
</evidence>
<gene>
    <name evidence="2" type="ORF">A2649_03695</name>
</gene>